<reference evidence="1" key="1">
    <citation type="submission" date="2019-08" db="EMBL/GenBank/DDBJ databases">
        <authorList>
            <person name="Kucharzyk K."/>
            <person name="Murdoch R.W."/>
            <person name="Higgins S."/>
            <person name="Loffler F."/>
        </authorList>
    </citation>
    <scope>NUCLEOTIDE SEQUENCE</scope>
</reference>
<dbReference type="AlphaFoldDB" id="A0A645EC42"/>
<dbReference type="EMBL" id="VSSQ01045360">
    <property type="protein sequence ID" value="MPM99256.1"/>
    <property type="molecule type" value="Genomic_DNA"/>
</dbReference>
<protein>
    <submittedName>
        <fullName evidence="1">Uncharacterized protein</fullName>
    </submittedName>
</protein>
<organism evidence="1">
    <name type="scientific">bioreactor metagenome</name>
    <dbReference type="NCBI Taxonomy" id="1076179"/>
    <lineage>
        <taxon>unclassified sequences</taxon>
        <taxon>metagenomes</taxon>
        <taxon>ecological metagenomes</taxon>
    </lineage>
</organism>
<sequence>MFLLNSEGSICLMSMPSISIFPSWGLYKPKTSLLMVVLPDPIGPIRATFSPALMVKETFESAGLS</sequence>
<dbReference type="AntiFam" id="ANF00112">
    <property type="entry name" value="Shadow ORF (opposite phnC)"/>
</dbReference>
<comment type="caution">
    <text evidence="1">The sequence shown here is derived from an EMBL/GenBank/DDBJ whole genome shotgun (WGS) entry which is preliminary data.</text>
</comment>
<gene>
    <name evidence="1" type="ORF">SDC9_146447</name>
</gene>
<accession>A0A645EC42</accession>
<name>A0A645EC42_9ZZZZ</name>
<evidence type="ECO:0000313" key="1">
    <source>
        <dbReference type="EMBL" id="MPM99256.1"/>
    </source>
</evidence>
<proteinExistence type="predicted"/>